<dbReference type="eggNOG" id="ENOG5030M2Z">
    <property type="taxonomic scope" value="Bacteria"/>
</dbReference>
<dbReference type="RefSeq" id="WP_014773643.1">
    <property type="nucleotide sequence ID" value="NC_018010.1"/>
</dbReference>
<evidence type="ECO:0000259" key="2">
    <source>
        <dbReference type="Pfam" id="PF13778"/>
    </source>
</evidence>
<accession>I3Z8Y5</accession>
<dbReference type="AlphaFoldDB" id="I3Z8Y5"/>
<evidence type="ECO:0000313" key="3">
    <source>
        <dbReference type="EMBL" id="AFL85703.1"/>
    </source>
</evidence>
<dbReference type="EMBL" id="CP003281">
    <property type="protein sequence ID" value="AFL85703.1"/>
    <property type="molecule type" value="Genomic_DNA"/>
</dbReference>
<sequence length="136" mass="15895">MNILFISLLLNFMSIQDTVERLDHLKWKNRLVLYFPQNKKSRFDFSDSLKAEIQERKVAYFIFQGKDIVSNLPIRFSDSYQESILKRYKMGSKTDCLVLIGLDGGVKLKKELGLDWKLILKAIDSMPMRASEIKDN</sequence>
<dbReference type="STRING" id="866536.Belba_3191"/>
<gene>
    <name evidence="3" type="ordered locus">Belba_3191</name>
</gene>
<dbReference type="KEGG" id="bbd:Belba_3191"/>
<proteinExistence type="predicted"/>
<dbReference type="OrthoDB" id="7362103at2"/>
<organism evidence="3 4">
    <name type="scientific">Belliella baltica (strain DSM 15883 / CIP 108006 / LMG 21964 / BA134)</name>
    <dbReference type="NCBI Taxonomy" id="866536"/>
    <lineage>
        <taxon>Bacteria</taxon>
        <taxon>Pseudomonadati</taxon>
        <taxon>Bacteroidota</taxon>
        <taxon>Cytophagia</taxon>
        <taxon>Cytophagales</taxon>
        <taxon>Cyclobacteriaceae</taxon>
        <taxon>Belliella</taxon>
    </lineage>
</organism>
<name>I3Z8Y5_BELBD</name>
<dbReference type="Pfam" id="PF13778">
    <property type="entry name" value="DUF4174"/>
    <property type="match status" value="1"/>
</dbReference>
<evidence type="ECO:0000256" key="1">
    <source>
        <dbReference type="ARBA" id="ARBA00022729"/>
    </source>
</evidence>
<evidence type="ECO:0000313" key="4">
    <source>
        <dbReference type="Proteomes" id="UP000006050"/>
    </source>
</evidence>
<keyword evidence="4" id="KW-1185">Reference proteome</keyword>
<feature type="domain" description="DUF4174" evidence="2">
    <location>
        <begin position="22"/>
        <end position="132"/>
    </location>
</feature>
<dbReference type="PATRIC" id="fig|866536.3.peg.3303"/>
<reference evidence="4" key="1">
    <citation type="submission" date="2012-06" db="EMBL/GenBank/DDBJ databases">
        <title>The complete genome of Belliella baltica DSM 15883.</title>
        <authorList>
            <person name="Lucas S."/>
            <person name="Copeland A."/>
            <person name="Lapidus A."/>
            <person name="Goodwin L."/>
            <person name="Pitluck S."/>
            <person name="Peters L."/>
            <person name="Mikhailova N."/>
            <person name="Davenport K."/>
            <person name="Kyrpides N."/>
            <person name="Mavromatis K."/>
            <person name="Pagani I."/>
            <person name="Ivanova N."/>
            <person name="Ovchinnikova G."/>
            <person name="Zeytun A."/>
            <person name="Detter J.C."/>
            <person name="Han C."/>
            <person name="Land M."/>
            <person name="Hauser L."/>
            <person name="Markowitz V."/>
            <person name="Cheng J.-F."/>
            <person name="Hugenholtz P."/>
            <person name="Woyke T."/>
            <person name="Wu D."/>
            <person name="Tindall B."/>
            <person name="Pomrenke H."/>
            <person name="Brambilla E."/>
            <person name="Klenk H.-P."/>
            <person name="Eisen J.A."/>
        </authorList>
    </citation>
    <scope>NUCLEOTIDE SEQUENCE [LARGE SCALE GENOMIC DNA]</scope>
    <source>
        <strain evidence="4">DSM 15883 / CIP 108006 / LMG 21964 / BA134</strain>
    </source>
</reference>
<dbReference type="InterPro" id="IPR025232">
    <property type="entry name" value="DUF4174"/>
</dbReference>
<protein>
    <recommendedName>
        <fullName evidence="2">DUF4174 domain-containing protein</fullName>
    </recommendedName>
</protein>
<keyword evidence="1" id="KW-0732">Signal</keyword>
<dbReference type="HOGENOM" id="CLU_100965_3_0_10"/>
<dbReference type="Proteomes" id="UP000006050">
    <property type="component" value="Chromosome"/>
</dbReference>